<name>A0A4Y2W0X7_ARAVE</name>
<keyword evidence="2" id="KW-1185">Reference proteome</keyword>
<organism evidence="1 2">
    <name type="scientific">Araneus ventricosus</name>
    <name type="common">Orbweaver spider</name>
    <name type="synonym">Epeira ventricosa</name>
    <dbReference type="NCBI Taxonomy" id="182803"/>
    <lineage>
        <taxon>Eukaryota</taxon>
        <taxon>Metazoa</taxon>
        <taxon>Ecdysozoa</taxon>
        <taxon>Arthropoda</taxon>
        <taxon>Chelicerata</taxon>
        <taxon>Arachnida</taxon>
        <taxon>Araneae</taxon>
        <taxon>Araneomorphae</taxon>
        <taxon>Entelegynae</taxon>
        <taxon>Araneoidea</taxon>
        <taxon>Araneidae</taxon>
        <taxon>Araneus</taxon>
    </lineage>
</organism>
<reference evidence="1 2" key="1">
    <citation type="journal article" date="2019" name="Sci. Rep.">
        <title>Orb-weaving spider Araneus ventricosus genome elucidates the spidroin gene catalogue.</title>
        <authorList>
            <person name="Kono N."/>
            <person name="Nakamura H."/>
            <person name="Ohtoshi R."/>
            <person name="Moran D.A.P."/>
            <person name="Shinohara A."/>
            <person name="Yoshida Y."/>
            <person name="Fujiwara M."/>
            <person name="Mori M."/>
            <person name="Tomita M."/>
            <person name="Arakawa K."/>
        </authorList>
    </citation>
    <scope>NUCLEOTIDE SEQUENCE [LARGE SCALE GENOMIC DNA]</scope>
</reference>
<proteinExistence type="predicted"/>
<evidence type="ECO:0000313" key="2">
    <source>
        <dbReference type="Proteomes" id="UP000499080"/>
    </source>
</evidence>
<accession>A0A4Y2W0X7</accession>
<dbReference type="EMBL" id="BGPR01053712">
    <property type="protein sequence ID" value="GBO30531.1"/>
    <property type="molecule type" value="Genomic_DNA"/>
</dbReference>
<evidence type="ECO:0000313" key="1">
    <source>
        <dbReference type="EMBL" id="GBO30531.1"/>
    </source>
</evidence>
<dbReference type="Proteomes" id="UP000499080">
    <property type="component" value="Unassembled WGS sequence"/>
</dbReference>
<sequence length="44" mass="4984">MFTGSVYDHTIDDGDKVDANNYAPVWPVTKSYHFMKPSAENFST</sequence>
<comment type="caution">
    <text evidence="1">The sequence shown here is derived from an EMBL/GenBank/DDBJ whole genome shotgun (WGS) entry which is preliminary data.</text>
</comment>
<dbReference type="AlphaFoldDB" id="A0A4Y2W0X7"/>
<feature type="non-terminal residue" evidence="1">
    <location>
        <position position="44"/>
    </location>
</feature>
<gene>
    <name evidence="1" type="ORF">AVEN_242964_1</name>
</gene>
<protein>
    <submittedName>
        <fullName evidence="1">Uncharacterized protein</fullName>
    </submittedName>
</protein>